<reference evidence="4" key="2">
    <citation type="submission" date="2020-11" db="EMBL/GenBank/DDBJ databases">
        <title>Whole genome sequencing of Colletotrichum sp.</title>
        <authorList>
            <person name="Li H."/>
        </authorList>
    </citation>
    <scope>NUCLEOTIDE SEQUENCE</scope>
    <source>
        <strain evidence="4">CkLH20</strain>
    </source>
</reference>
<dbReference type="GeneID" id="62159914"/>
<gene>
    <name evidence="4" type="ORF">CkaCkLH20_04121</name>
</gene>
<dbReference type="InterPro" id="IPR001138">
    <property type="entry name" value="Zn2Cys6_DnaBD"/>
</dbReference>
<dbReference type="GO" id="GO:0008270">
    <property type="term" value="F:zinc ion binding"/>
    <property type="evidence" value="ECO:0007669"/>
    <property type="project" value="InterPro"/>
</dbReference>
<proteinExistence type="predicted"/>
<sequence length="480" mass="51471">MRASCNACNESKVRCSQTKPTCDRCKKTGMPCVFGLSRRSHKDAPRIMSSSRPAASSGIGAIAPRRPSNESAAQMDDSVFSTVTALCAFHDFNVFSQYPAAAALAPNCGQIPRSADLLAGFRDRHGDLDGVALWPFDQSDPMDFLSTSGGGLEPPVHSASLDAGTWGSVHEVVSPHPLSPQPLVPQVHSPSQSRSNQQPQQQQQEQHQQQQYEQTHPQPYDQHDHTHAQDPASSPGGGACTCSSRVIPDLARKSQAARNQGAGKPLSFDVELSRLKQAIMACEASMVCQSHSSDPTVTMIIGFLIGDIVDGFKALLSGSSPATNTSPSSSSSYSVATTDSGSNPGRPITTNNSNINKKNSASSPASSTRGVTLSEGVTVVSPGTGTGMTGAPRLRWGVLQLEDDDEVELRHSLCLLYFRRLRGLLKHFDQAVRQFREAEGAAGSSTATFIMACDYVRMWLEQKVEAVKDLFNDTDREAPI</sequence>
<name>A0A9P6I9C4_9PEZI</name>
<protein>
    <recommendedName>
        <fullName evidence="3">Zn(2)-C6 fungal-type domain-containing protein</fullName>
    </recommendedName>
</protein>
<dbReference type="CDD" id="cd00067">
    <property type="entry name" value="GAL4"/>
    <property type="match status" value="1"/>
</dbReference>
<evidence type="ECO:0000313" key="5">
    <source>
        <dbReference type="Proteomes" id="UP000781932"/>
    </source>
</evidence>
<dbReference type="AlphaFoldDB" id="A0A9P6I9C4"/>
<feature type="domain" description="Zn(2)-C6 fungal-type" evidence="3">
    <location>
        <begin position="4"/>
        <end position="34"/>
    </location>
</feature>
<dbReference type="Pfam" id="PF00172">
    <property type="entry name" value="Zn_clus"/>
    <property type="match status" value="1"/>
</dbReference>
<feature type="region of interest" description="Disordered" evidence="2">
    <location>
        <begin position="319"/>
        <end position="385"/>
    </location>
</feature>
<dbReference type="OrthoDB" id="2328572at2759"/>
<organism evidence="4 5">
    <name type="scientific">Colletotrichum karsti</name>
    <dbReference type="NCBI Taxonomy" id="1095194"/>
    <lineage>
        <taxon>Eukaryota</taxon>
        <taxon>Fungi</taxon>
        <taxon>Dikarya</taxon>
        <taxon>Ascomycota</taxon>
        <taxon>Pezizomycotina</taxon>
        <taxon>Sordariomycetes</taxon>
        <taxon>Hypocreomycetidae</taxon>
        <taxon>Glomerellales</taxon>
        <taxon>Glomerellaceae</taxon>
        <taxon>Colletotrichum</taxon>
        <taxon>Colletotrichum boninense species complex</taxon>
    </lineage>
</organism>
<feature type="region of interest" description="Disordered" evidence="2">
    <location>
        <begin position="44"/>
        <end position="70"/>
    </location>
</feature>
<feature type="region of interest" description="Disordered" evidence="2">
    <location>
        <begin position="170"/>
        <end position="240"/>
    </location>
</feature>
<reference evidence="4" key="1">
    <citation type="submission" date="2020-03" db="EMBL/GenBank/DDBJ databases">
        <authorList>
            <person name="He L."/>
        </authorList>
    </citation>
    <scope>NUCLEOTIDE SEQUENCE</scope>
    <source>
        <strain evidence="4">CkLH20</strain>
    </source>
</reference>
<dbReference type="Proteomes" id="UP000781932">
    <property type="component" value="Unassembled WGS sequence"/>
</dbReference>
<feature type="compositionally biased region" description="Low complexity" evidence="2">
    <location>
        <begin position="319"/>
        <end position="367"/>
    </location>
</feature>
<keyword evidence="1" id="KW-0539">Nucleus</keyword>
<accession>A0A9P6I9C4</accession>
<keyword evidence="5" id="KW-1185">Reference proteome</keyword>
<evidence type="ECO:0000256" key="2">
    <source>
        <dbReference type="SAM" id="MobiDB-lite"/>
    </source>
</evidence>
<dbReference type="RefSeq" id="XP_038748090.1">
    <property type="nucleotide sequence ID" value="XM_038886840.1"/>
</dbReference>
<evidence type="ECO:0000313" key="4">
    <source>
        <dbReference type="EMBL" id="KAF9878629.1"/>
    </source>
</evidence>
<dbReference type="PROSITE" id="PS50048">
    <property type="entry name" value="ZN2_CY6_FUNGAL_2"/>
    <property type="match status" value="1"/>
</dbReference>
<dbReference type="InterPro" id="IPR036864">
    <property type="entry name" value="Zn2-C6_fun-type_DNA-bd_sf"/>
</dbReference>
<evidence type="ECO:0000256" key="1">
    <source>
        <dbReference type="ARBA" id="ARBA00023242"/>
    </source>
</evidence>
<dbReference type="SUPFAM" id="SSF57701">
    <property type="entry name" value="Zn2/Cys6 DNA-binding domain"/>
    <property type="match status" value="1"/>
</dbReference>
<dbReference type="EMBL" id="JAATWM020000010">
    <property type="protein sequence ID" value="KAF9878629.1"/>
    <property type="molecule type" value="Genomic_DNA"/>
</dbReference>
<feature type="compositionally biased region" description="Low complexity" evidence="2">
    <location>
        <begin position="197"/>
        <end position="220"/>
    </location>
</feature>
<dbReference type="GO" id="GO:0000981">
    <property type="term" value="F:DNA-binding transcription factor activity, RNA polymerase II-specific"/>
    <property type="evidence" value="ECO:0007669"/>
    <property type="project" value="InterPro"/>
</dbReference>
<evidence type="ECO:0000259" key="3">
    <source>
        <dbReference type="PROSITE" id="PS50048"/>
    </source>
</evidence>
<comment type="caution">
    <text evidence="4">The sequence shown here is derived from an EMBL/GenBank/DDBJ whole genome shotgun (WGS) entry which is preliminary data.</text>
</comment>
<dbReference type="Gene3D" id="4.10.240.10">
    <property type="entry name" value="Zn(2)-C6 fungal-type DNA-binding domain"/>
    <property type="match status" value="1"/>
</dbReference>